<feature type="transmembrane region" description="Helical" evidence="1">
    <location>
        <begin position="26"/>
        <end position="45"/>
    </location>
</feature>
<dbReference type="EMBL" id="BAAAOS010000006">
    <property type="protein sequence ID" value="GAA1555520.1"/>
    <property type="molecule type" value="Genomic_DNA"/>
</dbReference>
<keyword evidence="1" id="KW-1133">Transmembrane helix</keyword>
<reference evidence="2 3" key="1">
    <citation type="journal article" date="2019" name="Int. J. Syst. Evol. Microbiol.">
        <title>The Global Catalogue of Microorganisms (GCM) 10K type strain sequencing project: providing services to taxonomists for standard genome sequencing and annotation.</title>
        <authorList>
            <consortium name="The Broad Institute Genomics Platform"/>
            <consortium name="The Broad Institute Genome Sequencing Center for Infectious Disease"/>
            <person name="Wu L."/>
            <person name="Ma J."/>
        </authorList>
    </citation>
    <scope>NUCLEOTIDE SEQUENCE [LARGE SCALE GENOMIC DNA]</scope>
    <source>
        <strain evidence="2 3">JCM 14969</strain>
    </source>
</reference>
<proteinExistence type="predicted"/>
<sequence length="104" mass="11802">MDRRDKAPVGRDHRGMNYDEPMTRDPLFWAGIAIGVALGVTGVVVQDHSGWDAVWRVILSTISVVWVGTGLIGTSVREFYRHRRDRRADIELLLKEDAVLKETE</sequence>
<organism evidence="2 3">
    <name type="scientific">Kribbella sancticallisti</name>
    <dbReference type="NCBI Taxonomy" id="460087"/>
    <lineage>
        <taxon>Bacteria</taxon>
        <taxon>Bacillati</taxon>
        <taxon>Actinomycetota</taxon>
        <taxon>Actinomycetes</taxon>
        <taxon>Propionibacteriales</taxon>
        <taxon>Kribbellaceae</taxon>
        <taxon>Kribbella</taxon>
    </lineage>
</organism>
<keyword evidence="1" id="KW-0472">Membrane</keyword>
<comment type="caution">
    <text evidence="2">The sequence shown here is derived from an EMBL/GenBank/DDBJ whole genome shotgun (WGS) entry which is preliminary data.</text>
</comment>
<keyword evidence="1" id="KW-0812">Transmembrane</keyword>
<gene>
    <name evidence="2" type="ORF">GCM10009789_06220</name>
</gene>
<name>A0ABN2CBX4_9ACTN</name>
<feature type="transmembrane region" description="Helical" evidence="1">
    <location>
        <begin position="57"/>
        <end position="76"/>
    </location>
</feature>
<evidence type="ECO:0000256" key="1">
    <source>
        <dbReference type="SAM" id="Phobius"/>
    </source>
</evidence>
<protein>
    <submittedName>
        <fullName evidence="2">Uncharacterized protein</fullName>
    </submittedName>
</protein>
<accession>A0ABN2CBX4</accession>
<evidence type="ECO:0000313" key="3">
    <source>
        <dbReference type="Proteomes" id="UP001500393"/>
    </source>
</evidence>
<evidence type="ECO:0000313" key="2">
    <source>
        <dbReference type="EMBL" id="GAA1555520.1"/>
    </source>
</evidence>
<dbReference type="Proteomes" id="UP001500393">
    <property type="component" value="Unassembled WGS sequence"/>
</dbReference>
<keyword evidence="3" id="KW-1185">Reference proteome</keyword>